<keyword evidence="1" id="KW-0812">Transmembrane</keyword>
<reference evidence="2 3" key="1">
    <citation type="submission" date="2017-11" db="EMBL/GenBank/DDBJ databases">
        <title>Genomic Encyclopedia of Archaeal and Bacterial Type Strains, Phase II (KMG-II): From Individual Species to Whole Genera.</title>
        <authorList>
            <person name="Goeker M."/>
        </authorList>
    </citation>
    <scope>NUCLEOTIDE SEQUENCE [LARGE SCALE GENOMIC DNA]</scope>
    <source>
        <strain evidence="2 3">DSM 28175</strain>
    </source>
</reference>
<dbReference type="AlphaFoldDB" id="A0A2H9VRV2"/>
<evidence type="ECO:0000256" key="1">
    <source>
        <dbReference type="SAM" id="Phobius"/>
    </source>
</evidence>
<proteinExistence type="predicted"/>
<evidence type="ECO:0000313" key="2">
    <source>
        <dbReference type="EMBL" id="PJJ83543.1"/>
    </source>
</evidence>
<sequence>MATIKTTIPQQWAQTETVTENNTSLWSKFAAFADSQKPNRTLWFFINLVVHGVFMLPLPVVLIYYFGAPTAILGVTMILFFVNIVACMGGSSMRSVLALFATSIAVNLLMVLLTLIF</sequence>
<evidence type="ECO:0000313" key="3">
    <source>
        <dbReference type="Proteomes" id="UP000242687"/>
    </source>
</evidence>
<feature type="transmembrane region" description="Helical" evidence="1">
    <location>
        <begin position="96"/>
        <end position="116"/>
    </location>
</feature>
<comment type="caution">
    <text evidence="2">The sequence shown here is derived from an EMBL/GenBank/DDBJ whole genome shotgun (WGS) entry which is preliminary data.</text>
</comment>
<dbReference type="EMBL" id="PGFJ01000001">
    <property type="protein sequence ID" value="PJJ83543.1"/>
    <property type="molecule type" value="Genomic_DNA"/>
</dbReference>
<feature type="transmembrane region" description="Helical" evidence="1">
    <location>
        <begin position="42"/>
        <end position="65"/>
    </location>
</feature>
<keyword evidence="1" id="KW-1133">Transmembrane helix</keyword>
<protein>
    <submittedName>
        <fullName evidence="2">Uncharacterized protein</fullName>
    </submittedName>
</protein>
<keyword evidence="1" id="KW-0472">Membrane</keyword>
<dbReference type="RefSeq" id="WP_157799049.1">
    <property type="nucleotide sequence ID" value="NZ_PGFJ01000001.1"/>
</dbReference>
<gene>
    <name evidence="2" type="ORF">CLV57_0527</name>
</gene>
<organism evidence="2 3">
    <name type="scientific">Mucilaginibacter auburnensis</name>
    <dbReference type="NCBI Taxonomy" id="1457233"/>
    <lineage>
        <taxon>Bacteria</taxon>
        <taxon>Pseudomonadati</taxon>
        <taxon>Bacteroidota</taxon>
        <taxon>Sphingobacteriia</taxon>
        <taxon>Sphingobacteriales</taxon>
        <taxon>Sphingobacteriaceae</taxon>
        <taxon>Mucilaginibacter</taxon>
    </lineage>
</organism>
<feature type="transmembrane region" description="Helical" evidence="1">
    <location>
        <begin position="71"/>
        <end position="89"/>
    </location>
</feature>
<keyword evidence="3" id="KW-1185">Reference proteome</keyword>
<name>A0A2H9VRV2_9SPHI</name>
<dbReference type="OrthoDB" id="798211at2"/>
<dbReference type="Proteomes" id="UP000242687">
    <property type="component" value="Unassembled WGS sequence"/>
</dbReference>
<accession>A0A2H9VRV2</accession>